<feature type="compositionally biased region" description="Polar residues" evidence="4">
    <location>
        <begin position="94"/>
        <end position="107"/>
    </location>
</feature>
<dbReference type="OrthoDB" id="1926316at2759"/>
<keyword evidence="3" id="KW-0934">Plastid</keyword>
<reference evidence="5" key="1">
    <citation type="submission" date="2019-12" db="EMBL/GenBank/DDBJ databases">
        <authorList>
            <person name="Scholes J."/>
        </authorList>
    </citation>
    <scope>NUCLEOTIDE SEQUENCE</scope>
</reference>
<dbReference type="PANTHER" id="PTHR35138">
    <property type="entry name" value="OS01G0225300 PROTEIN"/>
    <property type="match status" value="1"/>
</dbReference>
<feature type="region of interest" description="Disordered" evidence="4">
    <location>
        <begin position="446"/>
        <end position="475"/>
    </location>
</feature>
<dbReference type="Pfam" id="PF04278">
    <property type="entry name" value="Tic22"/>
    <property type="match status" value="1"/>
</dbReference>
<keyword evidence="6" id="KW-1185">Reference proteome</keyword>
<evidence type="ECO:0000313" key="5">
    <source>
        <dbReference type="EMBL" id="CAA0812945.1"/>
    </source>
</evidence>
<proteinExistence type="predicted"/>
<evidence type="ECO:0000256" key="1">
    <source>
        <dbReference type="ARBA" id="ARBA00004229"/>
    </source>
</evidence>
<sequence>MASTPDTRHRRRRPAGPNLSRLLHAASTNITSLLSPKPPSPPRLSSKFHLPLLLPDPFLSLVSPSASAPIESASQMRSNSPLSPSTVKGVPSPDTGSRLSSPMQISTGKGGGPAFVGQVFSMCDLTGTGLMAVSTHFDIPFLSKRTPEWLKKIFSAVTKSERNGPVFRFFMDLGDAVSYVKQLNIPSGVVGACRLDIAYEHFKEKPHLFQFVPNQRQVKEANKLLKSLPQNDERMKVDGVPVFSAQNLDIAIATNDGIKWYTPYFFDKNMLDNILEDSMDQHFQALIETRHFQRHGDDSFDDSLTAEAVEEMGESMWDPPEVQDVLDEVGYPTIPLSIISKAAEIQLMYAVDKVLLGNRWMRKATGIQPKFQYMVDSFERKSTASLLRAQNRSRLISNTGFVEDAQLQSPATLEVEGKDKNHDKQGETPNFQFPFGDWFAHPFSKEQENQQNPLDTRDSTSTRQHRGREAQSSPFIPKITMVGISNGDPSKMSKATLKKTMDDLTKELEKIEHAEQNDSSGNDHTLDDERDPLFVANVGDYGSRTGPGRWVRGGSI</sequence>
<comment type="subcellular location">
    <subcellularLocation>
        <location evidence="1">Plastid</location>
        <location evidence="1">Chloroplast</location>
    </subcellularLocation>
</comment>
<feature type="compositionally biased region" description="Polar residues" evidence="4">
    <location>
        <begin position="75"/>
        <end position="86"/>
    </location>
</feature>
<feature type="region of interest" description="Disordered" evidence="4">
    <location>
        <begin position="70"/>
        <end position="107"/>
    </location>
</feature>
<dbReference type="EMBL" id="CACSLK010011299">
    <property type="protein sequence ID" value="CAA0812945.1"/>
    <property type="molecule type" value="Genomic_DNA"/>
</dbReference>
<dbReference type="AlphaFoldDB" id="A0A9N7MQK2"/>
<feature type="region of interest" description="Disordered" evidence="4">
    <location>
        <begin position="537"/>
        <end position="556"/>
    </location>
</feature>
<name>A0A9N7MQK2_STRHE</name>
<feature type="region of interest" description="Disordered" evidence="4">
    <location>
        <begin position="1"/>
        <end position="20"/>
    </location>
</feature>
<protein>
    <submittedName>
        <fullName evidence="5">Tic22-like family protein</fullName>
    </submittedName>
</protein>
<dbReference type="Proteomes" id="UP001153555">
    <property type="component" value="Unassembled WGS sequence"/>
</dbReference>
<dbReference type="GO" id="GO:0015031">
    <property type="term" value="P:protein transport"/>
    <property type="evidence" value="ECO:0007669"/>
    <property type="project" value="InterPro"/>
</dbReference>
<evidence type="ECO:0000256" key="2">
    <source>
        <dbReference type="ARBA" id="ARBA00022528"/>
    </source>
</evidence>
<gene>
    <name evidence="5" type="ORF">SHERM_13504</name>
</gene>
<keyword evidence="2" id="KW-0150">Chloroplast</keyword>
<dbReference type="GO" id="GO:0009507">
    <property type="term" value="C:chloroplast"/>
    <property type="evidence" value="ECO:0007669"/>
    <property type="project" value="UniProtKB-SubCell"/>
</dbReference>
<accession>A0A9N7MQK2</accession>
<dbReference type="InterPro" id="IPR007378">
    <property type="entry name" value="Tic22-like"/>
</dbReference>
<organism evidence="5 6">
    <name type="scientific">Striga hermonthica</name>
    <name type="common">Purple witchweed</name>
    <name type="synonym">Buchnera hermonthica</name>
    <dbReference type="NCBI Taxonomy" id="68872"/>
    <lineage>
        <taxon>Eukaryota</taxon>
        <taxon>Viridiplantae</taxon>
        <taxon>Streptophyta</taxon>
        <taxon>Embryophyta</taxon>
        <taxon>Tracheophyta</taxon>
        <taxon>Spermatophyta</taxon>
        <taxon>Magnoliopsida</taxon>
        <taxon>eudicotyledons</taxon>
        <taxon>Gunneridae</taxon>
        <taxon>Pentapetalae</taxon>
        <taxon>asterids</taxon>
        <taxon>lamiids</taxon>
        <taxon>Lamiales</taxon>
        <taxon>Orobanchaceae</taxon>
        <taxon>Buchnereae</taxon>
        <taxon>Striga</taxon>
    </lineage>
</organism>
<comment type="caution">
    <text evidence="5">The sequence shown here is derived from an EMBL/GenBank/DDBJ whole genome shotgun (WGS) entry which is preliminary data.</text>
</comment>
<dbReference type="PANTHER" id="PTHR35138:SF1">
    <property type="entry name" value="MYB-LIKE DOMAIN-CONTAINING PROTEIN"/>
    <property type="match status" value="1"/>
</dbReference>
<evidence type="ECO:0000256" key="4">
    <source>
        <dbReference type="SAM" id="MobiDB-lite"/>
    </source>
</evidence>
<evidence type="ECO:0000256" key="3">
    <source>
        <dbReference type="ARBA" id="ARBA00022640"/>
    </source>
</evidence>
<evidence type="ECO:0000313" key="6">
    <source>
        <dbReference type="Proteomes" id="UP001153555"/>
    </source>
</evidence>